<protein>
    <submittedName>
        <fullName evidence="1">Uncharacterized protein</fullName>
    </submittedName>
</protein>
<name>A0AAV5TE37_9BILA</name>
<sequence length="79" mass="8999">DTDLTGPLTFSRGRALWTRCFDLIASRAIELIVSRYDWHTAGDSSLNIWNSVFASNGSQYDCMPSCNIYHGIWFTFSEL</sequence>
<dbReference type="EMBL" id="BTSX01000004">
    <property type="protein sequence ID" value="GMS92174.1"/>
    <property type="molecule type" value="Genomic_DNA"/>
</dbReference>
<accession>A0AAV5TE37</accession>
<dbReference type="Proteomes" id="UP001432027">
    <property type="component" value="Unassembled WGS sequence"/>
</dbReference>
<reference evidence="1" key="1">
    <citation type="submission" date="2023-10" db="EMBL/GenBank/DDBJ databases">
        <title>Genome assembly of Pristionchus species.</title>
        <authorList>
            <person name="Yoshida K."/>
            <person name="Sommer R.J."/>
        </authorList>
    </citation>
    <scope>NUCLEOTIDE SEQUENCE</scope>
    <source>
        <strain evidence="1">RS0144</strain>
    </source>
</reference>
<feature type="non-terminal residue" evidence="1">
    <location>
        <position position="1"/>
    </location>
</feature>
<evidence type="ECO:0000313" key="1">
    <source>
        <dbReference type="EMBL" id="GMS92174.1"/>
    </source>
</evidence>
<keyword evidence="2" id="KW-1185">Reference proteome</keyword>
<evidence type="ECO:0000313" key="2">
    <source>
        <dbReference type="Proteomes" id="UP001432027"/>
    </source>
</evidence>
<proteinExistence type="predicted"/>
<gene>
    <name evidence="1" type="ORF">PENTCL1PPCAC_14349</name>
</gene>
<organism evidence="1 2">
    <name type="scientific">Pristionchus entomophagus</name>
    <dbReference type="NCBI Taxonomy" id="358040"/>
    <lineage>
        <taxon>Eukaryota</taxon>
        <taxon>Metazoa</taxon>
        <taxon>Ecdysozoa</taxon>
        <taxon>Nematoda</taxon>
        <taxon>Chromadorea</taxon>
        <taxon>Rhabditida</taxon>
        <taxon>Rhabditina</taxon>
        <taxon>Diplogasteromorpha</taxon>
        <taxon>Diplogasteroidea</taxon>
        <taxon>Neodiplogasteridae</taxon>
        <taxon>Pristionchus</taxon>
    </lineage>
</organism>
<dbReference type="AlphaFoldDB" id="A0AAV5TE37"/>
<comment type="caution">
    <text evidence="1">The sequence shown here is derived from an EMBL/GenBank/DDBJ whole genome shotgun (WGS) entry which is preliminary data.</text>
</comment>